<gene>
    <name evidence="4 6" type="primary">msrA</name>
    <name evidence="6" type="ORF">COU17_01300</name>
</gene>
<evidence type="ECO:0000259" key="5">
    <source>
        <dbReference type="Pfam" id="PF01625"/>
    </source>
</evidence>
<organism evidence="6 7">
    <name type="scientific">Candidatus Kaiserbacteria bacterium CG10_big_fil_rev_8_21_14_0_10_49_17</name>
    <dbReference type="NCBI Taxonomy" id="1974609"/>
    <lineage>
        <taxon>Bacteria</taxon>
        <taxon>Candidatus Kaiseribacteriota</taxon>
    </lineage>
</organism>
<dbReference type="AlphaFoldDB" id="A0A2M6WEP2"/>
<dbReference type="GO" id="GO:0034599">
    <property type="term" value="P:cellular response to oxidative stress"/>
    <property type="evidence" value="ECO:0007669"/>
    <property type="project" value="TreeGrafter"/>
</dbReference>
<dbReference type="GO" id="GO:0005737">
    <property type="term" value="C:cytoplasm"/>
    <property type="evidence" value="ECO:0007669"/>
    <property type="project" value="TreeGrafter"/>
</dbReference>
<dbReference type="GO" id="GO:0008113">
    <property type="term" value="F:peptide-methionine (S)-S-oxide reductase activity"/>
    <property type="evidence" value="ECO:0007669"/>
    <property type="project" value="UniProtKB-UniRule"/>
</dbReference>
<reference evidence="7" key="1">
    <citation type="submission" date="2017-09" db="EMBL/GenBank/DDBJ databases">
        <title>Depth-based differentiation of microbial function through sediment-hosted aquifers and enrichment of novel symbionts in the deep terrestrial subsurface.</title>
        <authorList>
            <person name="Probst A.J."/>
            <person name="Ladd B."/>
            <person name="Jarett J.K."/>
            <person name="Geller-Mcgrath D.E."/>
            <person name="Sieber C.M.K."/>
            <person name="Emerson J.B."/>
            <person name="Anantharaman K."/>
            <person name="Thomas B.C."/>
            <person name="Malmstrom R."/>
            <person name="Stieglmeier M."/>
            <person name="Klingl A."/>
            <person name="Woyke T."/>
            <person name="Ryan C.M."/>
            <person name="Banfield J.F."/>
        </authorList>
    </citation>
    <scope>NUCLEOTIDE SEQUENCE [LARGE SCALE GENOMIC DNA]</scope>
</reference>
<comment type="catalytic activity">
    <reaction evidence="3 4">
        <text>[thioredoxin]-disulfide + L-methionine + H2O = L-methionine (S)-S-oxide + [thioredoxin]-dithiol</text>
        <dbReference type="Rhea" id="RHEA:19993"/>
        <dbReference type="Rhea" id="RHEA-COMP:10698"/>
        <dbReference type="Rhea" id="RHEA-COMP:10700"/>
        <dbReference type="ChEBI" id="CHEBI:15377"/>
        <dbReference type="ChEBI" id="CHEBI:29950"/>
        <dbReference type="ChEBI" id="CHEBI:50058"/>
        <dbReference type="ChEBI" id="CHEBI:57844"/>
        <dbReference type="ChEBI" id="CHEBI:58772"/>
        <dbReference type="EC" id="1.8.4.11"/>
    </reaction>
</comment>
<dbReference type="NCBIfam" id="TIGR00401">
    <property type="entry name" value="msrA"/>
    <property type="match status" value="1"/>
</dbReference>
<evidence type="ECO:0000256" key="3">
    <source>
        <dbReference type="ARBA" id="ARBA00048782"/>
    </source>
</evidence>
<evidence type="ECO:0000256" key="2">
    <source>
        <dbReference type="ARBA" id="ARBA00047806"/>
    </source>
</evidence>
<dbReference type="Gene3D" id="3.30.1060.10">
    <property type="entry name" value="Peptide methionine sulphoxide reductase MsrA"/>
    <property type="match status" value="1"/>
</dbReference>
<evidence type="ECO:0000313" key="7">
    <source>
        <dbReference type="Proteomes" id="UP000228809"/>
    </source>
</evidence>
<dbReference type="GO" id="GO:0033744">
    <property type="term" value="F:L-methionine:thioredoxin-disulfide S-oxidoreductase activity"/>
    <property type="evidence" value="ECO:0007669"/>
    <property type="project" value="RHEA"/>
</dbReference>
<dbReference type="PANTHER" id="PTHR42799:SF2">
    <property type="entry name" value="MITOCHONDRIAL PEPTIDE METHIONINE SULFOXIDE REDUCTASE"/>
    <property type="match status" value="1"/>
</dbReference>
<comment type="catalytic activity">
    <reaction evidence="2 4">
        <text>L-methionyl-[protein] + [thioredoxin]-disulfide + H2O = L-methionyl-(S)-S-oxide-[protein] + [thioredoxin]-dithiol</text>
        <dbReference type="Rhea" id="RHEA:14217"/>
        <dbReference type="Rhea" id="RHEA-COMP:10698"/>
        <dbReference type="Rhea" id="RHEA-COMP:10700"/>
        <dbReference type="Rhea" id="RHEA-COMP:12313"/>
        <dbReference type="Rhea" id="RHEA-COMP:12315"/>
        <dbReference type="ChEBI" id="CHEBI:15377"/>
        <dbReference type="ChEBI" id="CHEBI:16044"/>
        <dbReference type="ChEBI" id="CHEBI:29950"/>
        <dbReference type="ChEBI" id="CHEBI:44120"/>
        <dbReference type="ChEBI" id="CHEBI:50058"/>
        <dbReference type="EC" id="1.8.4.11"/>
    </reaction>
</comment>
<dbReference type="EMBL" id="PFBJ01000006">
    <property type="protein sequence ID" value="PIT91246.1"/>
    <property type="molecule type" value="Genomic_DNA"/>
</dbReference>
<dbReference type="EC" id="1.8.4.11" evidence="4"/>
<dbReference type="HAMAP" id="MF_01401">
    <property type="entry name" value="MsrA"/>
    <property type="match status" value="1"/>
</dbReference>
<accession>A0A2M6WEP2</accession>
<name>A0A2M6WEP2_9BACT</name>
<sequence length="150" mass="17075">MEKALFAAGCFWGVEAEFQAIEGVVDTRVGYSGGHTQNPTYEDVCSGETGYAETVEVTYDPAVISYRELVKAFFKMHDPTQENGQGPDSGEQYRSAIFFFTPEQEKRAHEVTEEISSDYKKDIQTEITPAGPFYEAEEYHQDYLKKKRRT</sequence>
<feature type="domain" description="Peptide methionine sulphoxide reductase MsrA" evidence="5">
    <location>
        <begin position="3"/>
        <end position="148"/>
    </location>
</feature>
<dbReference type="Proteomes" id="UP000228809">
    <property type="component" value="Unassembled WGS sequence"/>
</dbReference>
<dbReference type="InterPro" id="IPR036509">
    <property type="entry name" value="Met_Sox_Rdtase_MsrA_sf"/>
</dbReference>
<dbReference type="InterPro" id="IPR050162">
    <property type="entry name" value="MsrA_MetSO_reductase"/>
</dbReference>
<proteinExistence type="inferred from homology"/>
<dbReference type="PANTHER" id="PTHR42799">
    <property type="entry name" value="MITOCHONDRIAL PEPTIDE METHIONINE SULFOXIDE REDUCTASE"/>
    <property type="match status" value="1"/>
</dbReference>
<dbReference type="Pfam" id="PF01625">
    <property type="entry name" value="PMSR"/>
    <property type="match status" value="1"/>
</dbReference>
<evidence type="ECO:0000256" key="4">
    <source>
        <dbReference type="HAMAP-Rule" id="MF_01401"/>
    </source>
</evidence>
<protein>
    <recommendedName>
        <fullName evidence="4">Peptide methionine sulfoxide reductase MsrA</fullName>
        <shortName evidence="4">Protein-methionine-S-oxide reductase</shortName>
        <ecNumber evidence="4">1.8.4.11</ecNumber>
    </recommendedName>
    <alternativeName>
        <fullName evidence="4">Peptide-methionine (S)-S-oxide reductase</fullName>
        <shortName evidence="4">Peptide Met(O) reductase</shortName>
    </alternativeName>
</protein>
<keyword evidence="1 4" id="KW-0560">Oxidoreductase</keyword>
<evidence type="ECO:0000256" key="1">
    <source>
        <dbReference type="ARBA" id="ARBA00023002"/>
    </source>
</evidence>
<comment type="caution">
    <text evidence="6">The sequence shown here is derived from an EMBL/GenBank/DDBJ whole genome shotgun (WGS) entry which is preliminary data.</text>
</comment>
<evidence type="ECO:0000313" key="6">
    <source>
        <dbReference type="EMBL" id="PIT91246.1"/>
    </source>
</evidence>
<comment type="similarity">
    <text evidence="4">Belongs to the MsrA Met sulfoxide reductase family.</text>
</comment>
<comment type="function">
    <text evidence="4">Has an important function as a repair enzyme for proteins that have been inactivated by oxidation. Catalyzes the reversible oxidation-reduction of methionine sulfoxide in proteins to methionine.</text>
</comment>
<feature type="active site" evidence="4">
    <location>
        <position position="10"/>
    </location>
</feature>
<dbReference type="SUPFAM" id="SSF55068">
    <property type="entry name" value="Peptide methionine sulfoxide reductase"/>
    <property type="match status" value="1"/>
</dbReference>
<dbReference type="InterPro" id="IPR002569">
    <property type="entry name" value="Met_Sox_Rdtase_MsrA_dom"/>
</dbReference>